<keyword evidence="3" id="KW-0720">Serine protease</keyword>
<evidence type="ECO:0000313" key="6">
    <source>
        <dbReference type="EMBL" id="KAL3386630.1"/>
    </source>
</evidence>
<dbReference type="InterPro" id="IPR009003">
    <property type="entry name" value="Peptidase_S1_PA"/>
</dbReference>
<evidence type="ECO:0000256" key="2">
    <source>
        <dbReference type="ARBA" id="ARBA00022801"/>
    </source>
</evidence>
<comment type="caution">
    <text evidence="6">The sequence shown here is derived from an EMBL/GenBank/DDBJ whole genome shotgun (WGS) entry which is preliminary data.</text>
</comment>
<dbReference type="SUPFAM" id="SSF50494">
    <property type="entry name" value="Trypsin-like serine proteases"/>
    <property type="match status" value="1"/>
</dbReference>
<feature type="domain" description="Peptidase S1" evidence="5">
    <location>
        <begin position="1"/>
        <end position="92"/>
    </location>
</feature>
<dbReference type="InterPro" id="IPR050430">
    <property type="entry name" value="Peptidase_S1"/>
</dbReference>
<dbReference type="Pfam" id="PF00089">
    <property type="entry name" value="Trypsin"/>
    <property type="match status" value="1"/>
</dbReference>
<evidence type="ECO:0000256" key="1">
    <source>
        <dbReference type="ARBA" id="ARBA00022670"/>
    </source>
</evidence>
<accession>A0ABD2W0Q0</accession>
<dbReference type="GO" id="GO:0008236">
    <property type="term" value="F:serine-type peptidase activity"/>
    <property type="evidence" value="ECO:0007669"/>
    <property type="project" value="UniProtKB-KW"/>
</dbReference>
<keyword evidence="2" id="KW-0378">Hydrolase</keyword>
<dbReference type="Proteomes" id="UP001627154">
    <property type="component" value="Unassembled WGS sequence"/>
</dbReference>
<protein>
    <recommendedName>
        <fullName evidence="5">Peptidase S1 domain-containing protein</fullName>
    </recommendedName>
</protein>
<reference evidence="6 7" key="1">
    <citation type="journal article" date="2024" name="bioRxiv">
        <title>A reference genome for Trichogramma kaykai: A tiny desert-dwelling parasitoid wasp with competing sex-ratio distorters.</title>
        <authorList>
            <person name="Culotta J."/>
            <person name="Lindsey A.R."/>
        </authorList>
    </citation>
    <scope>NUCLEOTIDE SEQUENCE [LARGE SCALE GENOMIC DNA]</scope>
    <source>
        <strain evidence="6 7">KSX58</strain>
    </source>
</reference>
<keyword evidence="7" id="KW-1185">Reference proteome</keyword>
<dbReference type="InterPro" id="IPR043504">
    <property type="entry name" value="Peptidase_S1_PA_chymotrypsin"/>
</dbReference>
<organism evidence="6 7">
    <name type="scientific">Trichogramma kaykai</name>
    <dbReference type="NCBI Taxonomy" id="54128"/>
    <lineage>
        <taxon>Eukaryota</taxon>
        <taxon>Metazoa</taxon>
        <taxon>Ecdysozoa</taxon>
        <taxon>Arthropoda</taxon>
        <taxon>Hexapoda</taxon>
        <taxon>Insecta</taxon>
        <taxon>Pterygota</taxon>
        <taxon>Neoptera</taxon>
        <taxon>Endopterygota</taxon>
        <taxon>Hymenoptera</taxon>
        <taxon>Apocrita</taxon>
        <taxon>Proctotrupomorpha</taxon>
        <taxon>Chalcidoidea</taxon>
        <taxon>Trichogrammatidae</taxon>
        <taxon>Trichogramma</taxon>
    </lineage>
</organism>
<dbReference type="PANTHER" id="PTHR24276:SF98">
    <property type="entry name" value="FI18310P1-RELATED"/>
    <property type="match status" value="1"/>
</dbReference>
<gene>
    <name evidence="6" type="ORF">TKK_018113</name>
</gene>
<evidence type="ECO:0000259" key="5">
    <source>
        <dbReference type="PROSITE" id="PS50240"/>
    </source>
</evidence>
<evidence type="ECO:0000313" key="7">
    <source>
        <dbReference type="Proteomes" id="UP001627154"/>
    </source>
</evidence>
<evidence type="ECO:0000256" key="4">
    <source>
        <dbReference type="ARBA" id="ARBA00023157"/>
    </source>
</evidence>
<dbReference type="GO" id="GO:0006508">
    <property type="term" value="P:proteolysis"/>
    <property type="evidence" value="ECO:0007669"/>
    <property type="project" value="UniProtKB-KW"/>
</dbReference>
<dbReference type="AlphaFoldDB" id="A0ABD2W0Q0"/>
<dbReference type="PANTHER" id="PTHR24276">
    <property type="entry name" value="POLYSERASE-RELATED"/>
    <property type="match status" value="1"/>
</dbReference>
<keyword evidence="1" id="KW-0645">Protease</keyword>
<dbReference type="Gene3D" id="2.40.10.10">
    <property type="entry name" value="Trypsin-like serine proteases"/>
    <property type="match status" value="1"/>
</dbReference>
<sequence length="120" mass="13512">MEMLTVLVEDTEKCKKLYEHANETITHIDAGMLCAKMQRNQGFCNGDSGGPLVDARGHQIGVVSTVKHCGNGVPDIYSKVSHYVKWIDGIIKGRAWYTKWYKGFVNFFNNMLPIVNTCNL</sequence>
<name>A0ABD2W0Q0_9HYME</name>
<keyword evidence="4" id="KW-1015">Disulfide bond</keyword>
<proteinExistence type="predicted"/>
<dbReference type="PROSITE" id="PS50240">
    <property type="entry name" value="TRYPSIN_DOM"/>
    <property type="match status" value="1"/>
</dbReference>
<dbReference type="InterPro" id="IPR001254">
    <property type="entry name" value="Trypsin_dom"/>
</dbReference>
<dbReference type="EMBL" id="JBJJXI010000146">
    <property type="protein sequence ID" value="KAL3386630.1"/>
    <property type="molecule type" value="Genomic_DNA"/>
</dbReference>
<evidence type="ECO:0000256" key="3">
    <source>
        <dbReference type="ARBA" id="ARBA00022825"/>
    </source>
</evidence>